<dbReference type="SUPFAM" id="SSF55729">
    <property type="entry name" value="Acyl-CoA N-acyltransferases (Nat)"/>
    <property type="match status" value="1"/>
</dbReference>
<evidence type="ECO:0000313" key="3">
    <source>
        <dbReference type="Proteomes" id="UP000498980"/>
    </source>
</evidence>
<dbReference type="InterPro" id="IPR016181">
    <property type="entry name" value="Acyl_CoA_acyltransferase"/>
</dbReference>
<dbReference type="GO" id="GO:0016747">
    <property type="term" value="F:acyltransferase activity, transferring groups other than amino-acyl groups"/>
    <property type="evidence" value="ECO:0007669"/>
    <property type="project" value="InterPro"/>
</dbReference>
<protein>
    <submittedName>
        <fullName evidence="2">N-acetyltransferase</fullName>
    </submittedName>
</protein>
<keyword evidence="2" id="KW-0808">Transferase</keyword>
<evidence type="ECO:0000313" key="2">
    <source>
        <dbReference type="EMBL" id="GFM95509.1"/>
    </source>
</evidence>
<dbReference type="PROSITE" id="PS51186">
    <property type="entry name" value="GNAT"/>
    <property type="match status" value="1"/>
</dbReference>
<keyword evidence="3" id="KW-1185">Reference proteome</keyword>
<proteinExistence type="predicted"/>
<dbReference type="Proteomes" id="UP000498980">
    <property type="component" value="Unassembled WGS sequence"/>
</dbReference>
<dbReference type="AlphaFoldDB" id="A0A7J0BZ21"/>
<evidence type="ECO:0000259" key="1">
    <source>
        <dbReference type="PROSITE" id="PS51186"/>
    </source>
</evidence>
<reference evidence="2 3" key="1">
    <citation type="submission" date="2020-05" db="EMBL/GenBank/DDBJ databases">
        <title>Whole genome shotgun sequence of Streptomyces fulvorobeus NBRC 15897.</title>
        <authorList>
            <person name="Komaki H."/>
            <person name="Tamura T."/>
        </authorList>
    </citation>
    <scope>NUCLEOTIDE SEQUENCE [LARGE SCALE GENOMIC DNA]</scope>
    <source>
        <strain evidence="2 3">NBRC 15897</strain>
    </source>
</reference>
<gene>
    <name evidence="2" type="ORF">Sfulv_03200</name>
</gene>
<dbReference type="RefSeq" id="WP_173310520.1">
    <property type="nucleotide sequence ID" value="NZ_BLWC01000001.1"/>
</dbReference>
<comment type="caution">
    <text evidence="2">The sequence shown here is derived from an EMBL/GenBank/DDBJ whole genome shotgun (WGS) entry which is preliminary data.</text>
</comment>
<dbReference type="PANTHER" id="PTHR43610">
    <property type="entry name" value="BLL6696 PROTEIN"/>
    <property type="match status" value="1"/>
</dbReference>
<organism evidence="2 3">
    <name type="scientific">Streptomyces fulvorobeus</name>
    <dbReference type="NCBI Taxonomy" id="284028"/>
    <lineage>
        <taxon>Bacteria</taxon>
        <taxon>Bacillati</taxon>
        <taxon>Actinomycetota</taxon>
        <taxon>Actinomycetes</taxon>
        <taxon>Kitasatosporales</taxon>
        <taxon>Streptomycetaceae</taxon>
        <taxon>Streptomyces</taxon>
    </lineage>
</organism>
<dbReference type="EMBL" id="BLWC01000001">
    <property type="protein sequence ID" value="GFM95509.1"/>
    <property type="molecule type" value="Genomic_DNA"/>
</dbReference>
<feature type="domain" description="N-acetyltransferase" evidence="1">
    <location>
        <begin position="16"/>
        <end position="184"/>
    </location>
</feature>
<dbReference type="Gene3D" id="3.40.630.30">
    <property type="match status" value="1"/>
</dbReference>
<name>A0A7J0BZ21_9ACTN</name>
<dbReference type="InterPro" id="IPR000182">
    <property type="entry name" value="GNAT_dom"/>
</dbReference>
<accession>A0A7J0BZ21</accession>
<sequence length="214" mass="24361">MPAQRPAPVTLTGRHVTLVPLTMDHAEDLFTAGGRDEEVWRWQGGPAPQSPEELRATMRALLGEAERGTYVPYAVLHRASGRAVGWTSFMDISVPDERLEIGWTWYGRAFWRSAVNSETKLLLMTYAFEELGMGRVQLKTDHLNLRSQEAIARLGAQREGVLRRHRRRHDGTWRDTVYFSLLADDWPEAKKRLAARGERRSDGMAECPCVLRCS</sequence>
<dbReference type="Pfam" id="PF13302">
    <property type="entry name" value="Acetyltransf_3"/>
    <property type="match status" value="1"/>
</dbReference>
<dbReference type="PANTHER" id="PTHR43610:SF1">
    <property type="entry name" value="N-ACETYLTRANSFERASE DOMAIN-CONTAINING PROTEIN"/>
    <property type="match status" value="1"/>
</dbReference>